<accession>A0A8S4QYW1</accession>
<dbReference type="SUPFAM" id="SSF55550">
    <property type="entry name" value="SH2 domain"/>
    <property type="match status" value="1"/>
</dbReference>
<feature type="domain" description="SH2" evidence="1">
    <location>
        <begin position="80"/>
        <end position="107"/>
    </location>
</feature>
<dbReference type="InterPro" id="IPR036860">
    <property type="entry name" value="SH2_dom_sf"/>
</dbReference>
<evidence type="ECO:0000313" key="3">
    <source>
        <dbReference type="Proteomes" id="UP000838756"/>
    </source>
</evidence>
<keyword evidence="3" id="KW-1185">Reference proteome</keyword>
<dbReference type="Gene3D" id="3.30.505.10">
    <property type="entry name" value="SH2 domain"/>
    <property type="match status" value="1"/>
</dbReference>
<dbReference type="InterPro" id="IPR000980">
    <property type="entry name" value="SH2"/>
</dbReference>
<evidence type="ECO:0000259" key="1">
    <source>
        <dbReference type="Pfam" id="PF00017"/>
    </source>
</evidence>
<dbReference type="EMBL" id="CAKXAJ010021905">
    <property type="protein sequence ID" value="CAH2226729.1"/>
    <property type="molecule type" value="Genomic_DNA"/>
</dbReference>
<dbReference type="CDD" id="cd00173">
    <property type="entry name" value="SH2"/>
    <property type="match status" value="1"/>
</dbReference>
<name>A0A8S4QYW1_9NEOP</name>
<dbReference type="AlphaFoldDB" id="A0A8S4QYW1"/>
<comment type="caution">
    <text evidence="2">The sequence shown here is derived from an EMBL/GenBank/DDBJ whole genome shotgun (WGS) entry which is preliminary data.</text>
</comment>
<protein>
    <submittedName>
        <fullName evidence="2">Jg1809 protein</fullName>
    </submittedName>
</protein>
<feature type="non-terminal residue" evidence="2">
    <location>
        <position position="1"/>
    </location>
</feature>
<gene>
    <name evidence="2" type="primary">jg1809</name>
    <name evidence="2" type="ORF">PAEG_LOCUS7424</name>
</gene>
<dbReference type="Proteomes" id="UP000838756">
    <property type="component" value="Unassembled WGS sequence"/>
</dbReference>
<sequence>MCWWIKVSVPLVYNLGARVREGVLDLFYQMFHCVTDVIAETNDAAQSEESETEPPVEREWERKVNMAARPLPVPVENEPYYMNIDRTEAENLLTGQPDGTYILRPSSQ</sequence>
<dbReference type="OrthoDB" id="10044490at2759"/>
<reference evidence="2" key="1">
    <citation type="submission" date="2022-03" db="EMBL/GenBank/DDBJ databases">
        <authorList>
            <person name="Lindestad O."/>
        </authorList>
    </citation>
    <scope>NUCLEOTIDE SEQUENCE</scope>
</reference>
<dbReference type="Pfam" id="PF00017">
    <property type="entry name" value="SH2"/>
    <property type="match status" value="1"/>
</dbReference>
<evidence type="ECO:0000313" key="2">
    <source>
        <dbReference type="EMBL" id="CAH2226729.1"/>
    </source>
</evidence>
<proteinExistence type="predicted"/>
<organism evidence="2 3">
    <name type="scientific">Pararge aegeria aegeria</name>
    <dbReference type="NCBI Taxonomy" id="348720"/>
    <lineage>
        <taxon>Eukaryota</taxon>
        <taxon>Metazoa</taxon>
        <taxon>Ecdysozoa</taxon>
        <taxon>Arthropoda</taxon>
        <taxon>Hexapoda</taxon>
        <taxon>Insecta</taxon>
        <taxon>Pterygota</taxon>
        <taxon>Neoptera</taxon>
        <taxon>Endopterygota</taxon>
        <taxon>Lepidoptera</taxon>
        <taxon>Glossata</taxon>
        <taxon>Ditrysia</taxon>
        <taxon>Papilionoidea</taxon>
        <taxon>Nymphalidae</taxon>
        <taxon>Satyrinae</taxon>
        <taxon>Satyrini</taxon>
        <taxon>Parargina</taxon>
        <taxon>Pararge</taxon>
    </lineage>
</organism>